<reference evidence="3" key="1">
    <citation type="journal article" date="2020" name="Microbiol. Resour. Announc.">
        <title>Draft Genome Sequences of Thiorhodococcus mannitoliphagus and Thiorhodococcus minor, Purple Sulfur Photosynthetic Bacteria in the Gammaproteobacterial Family Chromatiaceae.</title>
        <authorList>
            <person name="Aviles F.A."/>
            <person name="Meyer T.E."/>
            <person name="Kyndt J.A."/>
        </authorList>
    </citation>
    <scope>NUCLEOTIDE SEQUENCE [LARGE SCALE GENOMIC DNA]</scope>
    <source>
        <strain evidence="3">DSM 18266</strain>
    </source>
</reference>
<dbReference type="GO" id="GO:1901135">
    <property type="term" value="P:carbohydrate derivative metabolic process"/>
    <property type="evidence" value="ECO:0007669"/>
    <property type="project" value="InterPro"/>
</dbReference>
<dbReference type="PANTHER" id="PTHR30390">
    <property type="entry name" value="SEDOHEPTULOSE 7-PHOSPHATE ISOMERASE / DNAA INITIATOR-ASSOCIATING FACTOR FOR REPLICATION INITIATION"/>
    <property type="match status" value="1"/>
</dbReference>
<evidence type="ECO:0000313" key="3">
    <source>
        <dbReference type="Proteomes" id="UP000471640"/>
    </source>
</evidence>
<evidence type="ECO:0000313" key="2">
    <source>
        <dbReference type="EMBL" id="NEX22266.1"/>
    </source>
</evidence>
<accession>A0A6P1DZT0</accession>
<comment type="caution">
    <text evidence="2">The sequence shown here is derived from an EMBL/GenBank/DDBJ whole genome shotgun (WGS) entry which is preliminary data.</text>
</comment>
<dbReference type="SUPFAM" id="SSF53697">
    <property type="entry name" value="SIS domain"/>
    <property type="match status" value="1"/>
</dbReference>
<dbReference type="GO" id="GO:0097367">
    <property type="term" value="F:carbohydrate derivative binding"/>
    <property type="evidence" value="ECO:0007669"/>
    <property type="project" value="InterPro"/>
</dbReference>
<feature type="domain" description="SIS" evidence="1">
    <location>
        <begin position="42"/>
        <end position="199"/>
    </location>
</feature>
<dbReference type="PANTHER" id="PTHR30390:SF6">
    <property type="entry name" value="DNAA INITIATOR-ASSOCIATING PROTEIN DIAA"/>
    <property type="match status" value="1"/>
</dbReference>
<dbReference type="Gene3D" id="3.40.50.10490">
    <property type="entry name" value="Glucose-6-phosphate isomerase like protein, domain 1"/>
    <property type="match status" value="1"/>
</dbReference>
<dbReference type="InterPro" id="IPR050099">
    <property type="entry name" value="SIS_GmhA/DiaA_subfam"/>
</dbReference>
<organism evidence="2 3">
    <name type="scientific">Thiorhodococcus mannitoliphagus</name>
    <dbReference type="NCBI Taxonomy" id="329406"/>
    <lineage>
        <taxon>Bacteria</taxon>
        <taxon>Pseudomonadati</taxon>
        <taxon>Pseudomonadota</taxon>
        <taxon>Gammaproteobacteria</taxon>
        <taxon>Chromatiales</taxon>
        <taxon>Chromatiaceae</taxon>
        <taxon>Thiorhodococcus</taxon>
    </lineage>
</organism>
<sequence>MSRVSDLTALLQSRLAATKALIEAAQGDDALIGAAVEAAALTAEAINHGGTLFICGNGGSAGEATHLSGELIGPFANKTRRALPAVALGFDTSAASAVANDFSFNEVFARQLSALARSGDVLWALSTSGRSPNILRALEVGAERGVSTILLTGAMRPDLPKADLVLAVPSRETPRIQELHLILGHFLCEVVELLTCAEA</sequence>
<dbReference type="Pfam" id="PF13580">
    <property type="entry name" value="SIS_2"/>
    <property type="match status" value="1"/>
</dbReference>
<dbReference type="InterPro" id="IPR046348">
    <property type="entry name" value="SIS_dom_sf"/>
</dbReference>
<name>A0A6P1DZT0_9GAMM</name>
<dbReference type="RefSeq" id="WP_164655363.1">
    <property type="nucleotide sequence ID" value="NZ_JAAIJR010000091.1"/>
</dbReference>
<dbReference type="PROSITE" id="PS51464">
    <property type="entry name" value="SIS"/>
    <property type="match status" value="1"/>
</dbReference>
<gene>
    <name evidence="2" type="ORF">G3480_18480</name>
</gene>
<dbReference type="CDD" id="cd05006">
    <property type="entry name" value="SIS_GmhA"/>
    <property type="match status" value="1"/>
</dbReference>
<protein>
    <submittedName>
        <fullName evidence="2">SIS domain-containing protein</fullName>
    </submittedName>
</protein>
<dbReference type="AlphaFoldDB" id="A0A6P1DZT0"/>
<reference evidence="2 3" key="2">
    <citation type="submission" date="2020-02" db="EMBL/GenBank/DDBJ databases">
        <title>Genome sequences of Thiorhodococcus mannitoliphagus and Thiorhodococcus minor, purple sulfur photosynthetic bacteria in the gammaproteobacterial family, Chromatiaceae.</title>
        <authorList>
            <person name="Aviles F.A."/>
            <person name="Meyer T.E."/>
            <person name="Kyndt J.A."/>
        </authorList>
    </citation>
    <scope>NUCLEOTIDE SEQUENCE [LARGE SCALE GENOMIC DNA]</scope>
    <source>
        <strain evidence="2 3">DSM 18266</strain>
    </source>
</reference>
<proteinExistence type="predicted"/>
<dbReference type="EMBL" id="JAAIJR010000091">
    <property type="protein sequence ID" value="NEX22266.1"/>
    <property type="molecule type" value="Genomic_DNA"/>
</dbReference>
<evidence type="ECO:0000259" key="1">
    <source>
        <dbReference type="PROSITE" id="PS51464"/>
    </source>
</evidence>
<dbReference type="InterPro" id="IPR001347">
    <property type="entry name" value="SIS_dom"/>
</dbReference>
<keyword evidence="3" id="KW-1185">Reference proteome</keyword>
<dbReference type="Proteomes" id="UP000471640">
    <property type="component" value="Unassembled WGS sequence"/>
</dbReference>
<dbReference type="InterPro" id="IPR035461">
    <property type="entry name" value="GmhA/DiaA"/>
</dbReference>